<reference evidence="1" key="1">
    <citation type="submission" date="2019-11" db="EMBL/GenBank/DDBJ databases">
        <title>Nori genome reveals adaptations in red seaweeds to the harsh intertidal environment.</title>
        <authorList>
            <person name="Wang D."/>
            <person name="Mao Y."/>
        </authorList>
    </citation>
    <scope>NUCLEOTIDE SEQUENCE</scope>
    <source>
        <tissue evidence="1">Gametophyte</tissue>
    </source>
</reference>
<name>A0ACC3C9H4_PYRYE</name>
<keyword evidence="2" id="KW-1185">Reference proteome</keyword>
<gene>
    <name evidence="1" type="ORF">I4F81_008938</name>
</gene>
<dbReference type="EMBL" id="CM020619">
    <property type="protein sequence ID" value="KAK1866418.1"/>
    <property type="molecule type" value="Genomic_DNA"/>
</dbReference>
<comment type="caution">
    <text evidence="1">The sequence shown here is derived from an EMBL/GenBank/DDBJ whole genome shotgun (WGS) entry which is preliminary data.</text>
</comment>
<accession>A0ACC3C9H4</accession>
<evidence type="ECO:0000313" key="2">
    <source>
        <dbReference type="Proteomes" id="UP000798662"/>
    </source>
</evidence>
<dbReference type="Proteomes" id="UP000798662">
    <property type="component" value="Chromosome 2"/>
</dbReference>
<sequence>MGGYALDALDVSAGPVVAALLADDEAWTTTSAPAVGAGGLNASAGVAAAAAAAVEDLLADTSVVAVEHPPAGLAVFTLSPGVWSPVGEWHDRRMRARWGVAGGLVALAKALEDRIAGGNAGGGPVYPPPAGALPAGMSHPVARPPLRVPDALVTASNSRGRPVGALGGGDDGVGGGPAGEEGVRSLRRVQAYVGRKFGAADEADGGAPPAAGGLVATLKAKLFPPPAAPAKPPPGGVADETPRKKALRAAEAASSALTNSLPMSPLTLFLAAVAASVSVTAWFPALAAAVPIGLGLAALAGVLPLVAIAWRRSPLLLALLAGVRPYVSAPDLALEAAEAAVEARAVAVATKAAEISKVRDQLNSIREELLRATAASAAATASETAHGGVVASAELVEAQRSMQTKMRELVAAGVLPDVAADMDARRRAAAVAASKEEWRARAGGLGSHEDKETERALERARRALYTRRTSDLKRRAELSTRGGGGGGGGTAQLVTARTGVTAAHGKNSGALQSGSESSLGLPPRRRSSKARAPPRVVVTNGGGSGGLRHSFPVTRSTTKVV</sequence>
<evidence type="ECO:0000313" key="1">
    <source>
        <dbReference type="EMBL" id="KAK1866418.1"/>
    </source>
</evidence>
<protein>
    <submittedName>
        <fullName evidence="1">Uncharacterized protein</fullName>
    </submittedName>
</protein>
<proteinExistence type="predicted"/>
<organism evidence="1 2">
    <name type="scientific">Pyropia yezoensis</name>
    <name type="common">Susabi-nori</name>
    <name type="synonym">Porphyra yezoensis</name>
    <dbReference type="NCBI Taxonomy" id="2788"/>
    <lineage>
        <taxon>Eukaryota</taxon>
        <taxon>Rhodophyta</taxon>
        <taxon>Bangiophyceae</taxon>
        <taxon>Bangiales</taxon>
        <taxon>Bangiaceae</taxon>
        <taxon>Pyropia</taxon>
    </lineage>
</organism>